<dbReference type="OrthoDB" id="9795763at2"/>
<dbReference type="InterPro" id="IPR015867">
    <property type="entry name" value="N-reg_PII/ATP_PRibTrfase_C"/>
</dbReference>
<dbReference type="Proteomes" id="UP000288012">
    <property type="component" value="Unassembled WGS sequence"/>
</dbReference>
<proteinExistence type="predicted"/>
<dbReference type="Gene3D" id="3.30.70.120">
    <property type="match status" value="1"/>
</dbReference>
<dbReference type="PANTHER" id="PTHR41774:SF1">
    <property type="entry name" value="NGG1P INTERACTING FACTOR NIF3"/>
    <property type="match status" value="1"/>
</dbReference>
<accession>A0A3S0VMG8</accession>
<dbReference type="PANTHER" id="PTHR41774">
    <property type="match status" value="1"/>
</dbReference>
<gene>
    <name evidence="1" type="ORF">EKM59_09180</name>
</gene>
<name>A0A3S0VMG8_9GAMM</name>
<reference evidence="1 2" key="1">
    <citation type="submission" date="2018-12" db="EMBL/GenBank/DDBJ databases">
        <title>Legionella sp,whole genome shotgun sequence.</title>
        <authorList>
            <person name="Wu H."/>
        </authorList>
    </citation>
    <scope>NUCLEOTIDE SEQUENCE [LARGE SCALE GENOMIC DNA]</scope>
    <source>
        <strain evidence="2">km714</strain>
    </source>
</reference>
<protein>
    <submittedName>
        <fullName evidence="1">NGG1p interacting factor NIF3</fullName>
    </submittedName>
</protein>
<keyword evidence="2" id="KW-1185">Reference proteome</keyword>
<dbReference type="SUPFAM" id="SSF102705">
    <property type="entry name" value="NIF3 (NGG1p interacting factor 3)-like"/>
    <property type="match status" value="1"/>
</dbReference>
<dbReference type="EMBL" id="RZGR01000030">
    <property type="protein sequence ID" value="RUQ82079.1"/>
    <property type="molecule type" value="Genomic_DNA"/>
</dbReference>
<evidence type="ECO:0000313" key="1">
    <source>
        <dbReference type="EMBL" id="RUQ82079.1"/>
    </source>
</evidence>
<sequence length="104" mass="12029">MNYQLIFYVPEANLEEVKQALFELGVGKLGNYEQTCWQSLGRGQFRPLEDANPAIGKKQELNFVNEYKVEILCSDELIHLAVQKLIEVHPYEEPAYAVIRLEPF</sequence>
<comment type="caution">
    <text evidence="1">The sequence shown here is derived from an EMBL/GenBank/DDBJ whole genome shotgun (WGS) entry which is preliminary data.</text>
</comment>
<dbReference type="FunFam" id="3.30.70.120:FF:000006">
    <property type="entry name" value="GTP cyclohydrolase 1 type 2 homolog"/>
    <property type="match status" value="1"/>
</dbReference>
<evidence type="ECO:0000313" key="2">
    <source>
        <dbReference type="Proteomes" id="UP000288012"/>
    </source>
</evidence>
<dbReference type="AlphaFoldDB" id="A0A3S0VMG8"/>
<organism evidence="1 2">
    <name type="scientific">Legionella septentrionalis</name>
    <dbReference type="NCBI Taxonomy" id="2498109"/>
    <lineage>
        <taxon>Bacteria</taxon>
        <taxon>Pseudomonadati</taxon>
        <taxon>Pseudomonadota</taxon>
        <taxon>Gammaproteobacteria</taxon>
        <taxon>Legionellales</taxon>
        <taxon>Legionellaceae</taxon>
        <taxon>Legionella</taxon>
    </lineage>
</organism>
<dbReference type="InterPro" id="IPR036069">
    <property type="entry name" value="DUF34/NIF3_sf"/>
</dbReference>
<dbReference type="RefSeq" id="WP_126954871.1">
    <property type="nucleotide sequence ID" value="NZ_RZGR01000030.1"/>
</dbReference>